<dbReference type="EMBL" id="DSOV01000032">
    <property type="protein sequence ID" value="HEN42172.1"/>
    <property type="molecule type" value="Genomic_DNA"/>
</dbReference>
<dbReference type="Pfam" id="PF03259">
    <property type="entry name" value="Robl_LC7"/>
    <property type="match status" value="1"/>
</dbReference>
<feature type="domain" description="Roadblock/LAMTOR2" evidence="1">
    <location>
        <begin position="16"/>
        <end position="106"/>
    </location>
</feature>
<dbReference type="GO" id="GO:0032008">
    <property type="term" value="P:positive regulation of TOR signaling"/>
    <property type="evidence" value="ECO:0007669"/>
    <property type="project" value="InterPro"/>
</dbReference>
<dbReference type="AlphaFoldDB" id="A0A831UCW7"/>
<gene>
    <name evidence="2" type="ORF">ENQ87_07310</name>
</gene>
<dbReference type="InterPro" id="IPR004942">
    <property type="entry name" value="Roadblock/LAMTOR2_dom"/>
</dbReference>
<dbReference type="Gene3D" id="3.30.450.30">
    <property type="entry name" value="Dynein light chain 2a, cytoplasmic"/>
    <property type="match status" value="1"/>
</dbReference>
<evidence type="ECO:0000259" key="1">
    <source>
        <dbReference type="SMART" id="SM00960"/>
    </source>
</evidence>
<reference evidence="2" key="1">
    <citation type="journal article" date="2020" name="mSystems">
        <title>Genome- and Community-Level Interaction Insights into Carbon Utilization and Element Cycling Functions of Hydrothermarchaeota in Hydrothermal Sediment.</title>
        <authorList>
            <person name="Zhou Z."/>
            <person name="Liu Y."/>
            <person name="Xu W."/>
            <person name="Pan J."/>
            <person name="Luo Z.H."/>
            <person name="Li M."/>
        </authorList>
    </citation>
    <scope>NUCLEOTIDE SEQUENCE [LARGE SCALE GENOMIC DNA]</scope>
    <source>
        <strain evidence="2">SpSt-349</strain>
    </source>
</reference>
<dbReference type="PANTHER" id="PTHR13323">
    <property type="entry name" value="LATE ENDOSOMAL/LYSOSOMAL MP1 INTERACTING PROTEIN"/>
    <property type="match status" value="1"/>
</dbReference>
<dbReference type="InterPro" id="IPR037587">
    <property type="entry name" value="LAMTOR2-like"/>
</dbReference>
<sequence length="163" mass="18108">MADPQMVMYDEEFRQITLAIEKLLREANAKVIFLVDKNGQLIAGCGETERFDTTSLASLTAGNIAATGGLAKLIGEKEFSILFHEGEKDNLHISIVGGRVILVVLFDSRSSLGLVRLRVKKASEELTGIFDRLMKKAEEKERSGIQEFPFAEITDDDIDNLFN</sequence>
<dbReference type="SUPFAM" id="SSF103196">
    <property type="entry name" value="Roadblock/LC7 domain"/>
    <property type="match status" value="1"/>
</dbReference>
<dbReference type="GO" id="GO:0060090">
    <property type="term" value="F:molecular adaptor activity"/>
    <property type="evidence" value="ECO:0007669"/>
    <property type="project" value="InterPro"/>
</dbReference>
<evidence type="ECO:0000313" key="2">
    <source>
        <dbReference type="EMBL" id="HEN42172.1"/>
    </source>
</evidence>
<dbReference type="FunFam" id="3.30.450.30:FF:000027">
    <property type="entry name" value="Cell polarity determinant GTPase-activating protein MglB"/>
    <property type="match status" value="1"/>
</dbReference>
<accession>A0A831UCW7</accession>
<dbReference type="SMART" id="SM00960">
    <property type="entry name" value="Robl_LC7"/>
    <property type="match status" value="1"/>
</dbReference>
<dbReference type="GO" id="GO:0005085">
    <property type="term" value="F:guanyl-nucleotide exchange factor activity"/>
    <property type="evidence" value="ECO:0007669"/>
    <property type="project" value="InterPro"/>
</dbReference>
<protein>
    <submittedName>
        <fullName evidence="2">Roadblock/LC7 domain-containing protein</fullName>
    </submittedName>
</protein>
<comment type="caution">
    <text evidence="2">The sequence shown here is derived from an EMBL/GenBank/DDBJ whole genome shotgun (WGS) entry which is preliminary data.</text>
</comment>
<proteinExistence type="predicted"/>
<name>A0A831UCW7_GEOME</name>
<organism evidence="2">
    <name type="scientific">Geobacter metallireducens</name>
    <dbReference type="NCBI Taxonomy" id="28232"/>
    <lineage>
        <taxon>Bacteria</taxon>
        <taxon>Pseudomonadati</taxon>
        <taxon>Thermodesulfobacteriota</taxon>
        <taxon>Desulfuromonadia</taxon>
        <taxon>Geobacterales</taxon>
        <taxon>Geobacteraceae</taxon>
        <taxon>Geobacter</taxon>
    </lineage>
</organism>